<name>A0A7X9RLD5_9ENTE</name>
<dbReference type="Proteomes" id="UP000588071">
    <property type="component" value="Unassembled WGS sequence"/>
</dbReference>
<feature type="compositionally biased region" description="Polar residues" evidence="1">
    <location>
        <begin position="8"/>
        <end position="36"/>
    </location>
</feature>
<evidence type="ECO:0000313" key="2">
    <source>
        <dbReference type="EMBL" id="NME50442.1"/>
    </source>
</evidence>
<reference evidence="2 3" key="1">
    <citation type="submission" date="2020-04" db="EMBL/GenBank/DDBJ databases">
        <authorList>
            <person name="Hitch T.C.A."/>
            <person name="Wylensek D."/>
            <person name="Clavel T."/>
        </authorList>
    </citation>
    <scope>NUCLEOTIDE SEQUENCE [LARGE SCALE GENOMIC DNA]</scope>
    <source>
        <strain evidence="2 3">WCA-380-WT-3C</strain>
    </source>
</reference>
<evidence type="ECO:0000313" key="3">
    <source>
        <dbReference type="Proteomes" id="UP000588071"/>
    </source>
</evidence>
<organism evidence="2 3">
    <name type="scientific">Enterococcus cecorum</name>
    <dbReference type="NCBI Taxonomy" id="44008"/>
    <lineage>
        <taxon>Bacteria</taxon>
        <taxon>Bacillati</taxon>
        <taxon>Bacillota</taxon>
        <taxon>Bacilli</taxon>
        <taxon>Lactobacillales</taxon>
        <taxon>Enterococcaceae</taxon>
        <taxon>Enterococcus</taxon>
    </lineage>
</organism>
<comment type="caution">
    <text evidence="2">The sequence shown here is derived from an EMBL/GenBank/DDBJ whole genome shotgun (WGS) entry which is preliminary data.</text>
</comment>
<proteinExistence type="predicted"/>
<feature type="region of interest" description="Disordered" evidence="1">
    <location>
        <begin position="1"/>
        <end position="36"/>
    </location>
</feature>
<dbReference type="AlphaFoldDB" id="A0A7X9RLD5"/>
<dbReference type="EMBL" id="JABAFV010000017">
    <property type="protein sequence ID" value="NME50442.1"/>
    <property type="molecule type" value="Genomic_DNA"/>
</dbReference>
<protein>
    <submittedName>
        <fullName evidence="2">Uncharacterized protein</fullName>
    </submittedName>
</protein>
<gene>
    <name evidence="2" type="ORF">HF857_09485</name>
</gene>
<sequence length="65" mass="7172">MFYESIMQRATSNEQRATSNEQRATSNEQRATSNGNITSVIELERTIRSVVYTGAICVATESVVA</sequence>
<dbReference type="RefSeq" id="WP_168931590.1">
    <property type="nucleotide sequence ID" value="NZ_JABAFV010000017.1"/>
</dbReference>
<evidence type="ECO:0000256" key="1">
    <source>
        <dbReference type="SAM" id="MobiDB-lite"/>
    </source>
</evidence>
<accession>A0A7X9RLD5</accession>